<dbReference type="EMBL" id="HG529531">
    <property type="protein sequence ID" value="CDI52198.1"/>
    <property type="molecule type" value="Genomic_DNA"/>
</dbReference>
<dbReference type="GO" id="GO:0006284">
    <property type="term" value="P:base-excision repair"/>
    <property type="evidence" value="ECO:0007669"/>
    <property type="project" value="TreeGrafter"/>
</dbReference>
<organism evidence="2">
    <name type="scientific">Melanopsichium pennsylvanicum 4</name>
    <dbReference type="NCBI Taxonomy" id="1398559"/>
    <lineage>
        <taxon>Eukaryota</taxon>
        <taxon>Fungi</taxon>
        <taxon>Dikarya</taxon>
        <taxon>Basidiomycota</taxon>
        <taxon>Ustilaginomycotina</taxon>
        <taxon>Ustilaginomycetes</taxon>
        <taxon>Ustilaginales</taxon>
        <taxon>Ustilaginaceae</taxon>
        <taxon>Melanopsichium</taxon>
    </lineage>
</organism>
<evidence type="ECO:0000259" key="1">
    <source>
        <dbReference type="Pfam" id="PF10391"/>
    </source>
</evidence>
<dbReference type="GO" id="GO:0003887">
    <property type="term" value="F:DNA-directed DNA polymerase activity"/>
    <property type="evidence" value="ECO:0007669"/>
    <property type="project" value="InterPro"/>
</dbReference>
<feature type="domain" description="DNA polymerase lambda fingers" evidence="1">
    <location>
        <begin position="493"/>
        <end position="539"/>
    </location>
</feature>
<dbReference type="GO" id="GO:0005634">
    <property type="term" value="C:nucleus"/>
    <property type="evidence" value="ECO:0007669"/>
    <property type="project" value="TreeGrafter"/>
</dbReference>
<reference evidence="2" key="1">
    <citation type="journal article" date="2014" name="Genome Biol. Evol.">
        <title>Gene Loss Rather Than Gene Gain Is Associated with a Host Jump from Monocots to Dicots in the Smut Fungus Melanopsichium pennsylvanicum.</title>
        <authorList>
            <person name="Sharma R."/>
            <person name="Mishra B."/>
            <person name="Runge F."/>
            <person name="Thines M."/>
        </authorList>
    </citation>
    <scope>NUCLEOTIDE SEQUENCE</scope>
    <source>
        <strain evidence="2">4</strain>
    </source>
</reference>
<name>A0A077R0F5_9BASI</name>
<evidence type="ECO:0000313" key="2">
    <source>
        <dbReference type="EMBL" id="CDI52198.1"/>
    </source>
</evidence>
<dbReference type="Gene3D" id="1.10.150.20">
    <property type="entry name" value="5' to 3' exonuclease, C-terminal subdomain"/>
    <property type="match status" value="1"/>
</dbReference>
<sequence>MSSTSLHHLPKNRTNLPRQCYYVITTVTRPRQYTIHAGKRAVAVIPLRFNNSSKLTKTKLVTKAQSFPSLSESSSRFFQPLPRQPERRLFNRRQHRASKWYEQLSDPEQEWIDIETASRKQAFMHKMRLIEQNEHTGLLEEDCAMEDALRIFRHDERDFSVSDFHTRHRAGSRRRKPSRIRESHLVRLIQAQIESLEKKLKEINRPNDTEKVIKSLQDLVSRQEEIHCKLELSSSGLKRKPKSLMSVAIQSVKRVASNICRKVSSLNDAFPKDSGPVGEQYKPSKWEMRAAIFCAACYFGYMHSFGPLVREALIALSILDTAPSAQQLLGFFIHTLALPLIFATPQGMKGVIRCMKSSNMFGGFFSGGQRRHLTKSRTKQSPGKETAYRDLVDNHPELLDTPFPMAAVLDDLRNLQALRGSTSGREYKVAERRLFRVQHESEIGEGGPLTVRQVTQLLQPDDRVGWTTIRQRLLENRFDAIDNLSKQDRARMMFSRVYGVGQTKAQRFVNAGFLTLEQLREACLERAQRIGLEHIHDIECLIPGNESEDFRRGDYFSSDLDWVLYHPEVVEVRIPLPGNPEKRHAQPKAKYLMESIIDELLHRDLLIDTLSQEPIAVKGIIRLPYARAKACRIDLNFVPYTRRAF</sequence>
<dbReference type="PANTHER" id="PTHR11276">
    <property type="entry name" value="DNA POLYMERASE TYPE-X FAMILY MEMBER"/>
    <property type="match status" value="1"/>
</dbReference>
<accession>A0A077R0F5</accession>
<dbReference type="PANTHER" id="PTHR11276:SF42">
    <property type="entry name" value="DNA POLYMERASE BETA"/>
    <property type="match status" value="1"/>
</dbReference>
<dbReference type="InterPro" id="IPR022312">
    <property type="entry name" value="DNA_pol_X"/>
</dbReference>
<dbReference type="InterPro" id="IPR043519">
    <property type="entry name" value="NT_sf"/>
</dbReference>
<dbReference type="GO" id="GO:0003677">
    <property type="term" value="F:DNA binding"/>
    <property type="evidence" value="ECO:0007669"/>
    <property type="project" value="InterPro"/>
</dbReference>
<dbReference type="AlphaFoldDB" id="A0A077R0F5"/>
<proteinExistence type="predicted"/>
<dbReference type="InterPro" id="IPR018944">
    <property type="entry name" value="DNA_pol_lambd_fingers_domain"/>
</dbReference>
<dbReference type="SUPFAM" id="SSF81585">
    <property type="entry name" value="PsbU/PolX domain-like"/>
    <property type="match status" value="1"/>
</dbReference>
<protein>
    <submittedName>
        <fullName evidence="2">DNA polymerase X-putative</fullName>
    </submittedName>
</protein>
<dbReference type="Pfam" id="PF10391">
    <property type="entry name" value="DNA_pol_lambd_f"/>
    <property type="match status" value="1"/>
</dbReference>
<dbReference type="GO" id="GO:0006303">
    <property type="term" value="P:double-strand break repair via nonhomologous end joining"/>
    <property type="evidence" value="ECO:0007669"/>
    <property type="project" value="TreeGrafter"/>
</dbReference>
<dbReference type="SUPFAM" id="SSF81301">
    <property type="entry name" value="Nucleotidyltransferase"/>
    <property type="match status" value="1"/>
</dbReference>